<feature type="domain" description="PIN" evidence="1">
    <location>
        <begin position="19"/>
        <end position="167"/>
    </location>
</feature>
<protein>
    <recommendedName>
        <fullName evidence="1">PIN domain-containing protein</fullName>
    </recommendedName>
</protein>
<dbReference type="InterPro" id="IPR002716">
    <property type="entry name" value="PIN_dom"/>
</dbReference>
<sequence length="184" mass="21497">MKKNIVQIDNFVPQKDQKIVLDTNILINLFYPINFSNRDVCDELYARILKNGSKLLITSIQLSEFINRCIRFEYNQYRAGIGDSSLDYKKNYRSTEDYNEKMNAILSIVRSDIVKNFQFVDDGFSRMQPDEIFIYGFSYDFNDALLAAFVKEQDAILVTNDYDFINYGSELRIVTNNKLLGSMH</sequence>
<gene>
    <name evidence="2" type="ORF">M72_29751</name>
</gene>
<name>A0A0M6WR82_9FIRM</name>
<keyword evidence="3" id="KW-1185">Reference proteome</keyword>
<dbReference type="InterPro" id="IPR029060">
    <property type="entry name" value="PIN-like_dom_sf"/>
</dbReference>
<dbReference type="CDD" id="cd09854">
    <property type="entry name" value="PIN_VapC-like"/>
    <property type="match status" value="1"/>
</dbReference>
<dbReference type="AlphaFoldDB" id="A0A0M6WR82"/>
<dbReference type="Proteomes" id="UP000049979">
    <property type="component" value="Unassembled WGS sequence"/>
</dbReference>
<dbReference type="Gene3D" id="3.40.50.1010">
    <property type="entry name" value="5'-nuclease"/>
    <property type="match status" value="1"/>
</dbReference>
<dbReference type="SUPFAM" id="SSF88723">
    <property type="entry name" value="PIN domain-like"/>
    <property type="match status" value="1"/>
</dbReference>
<dbReference type="RefSeq" id="WP_055068051.1">
    <property type="nucleotide sequence ID" value="NZ_CP173697.1"/>
</dbReference>
<reference evidence="3" key="1">
    <citation type="submission" date="2015-05" db="EMBL/GenBank/DDBJ databases">
        <authorList>
            <consortium name="Pathogen Informatics"/>
        </authorList>
    </citation>
    <scope>NUCLEOTIDE SEQUENCE [LARGE SCALE GENOMIC DNA]</scope>
    <source>
        <strain evidence="3">M72</strain>
    </source>
</reference>
<dbReference type="Pfam" id="PF01850">
    <property type="entry name" value="PIN"/>
    <property type="match status" value="1"/>
</dbReference>
<evidence type="ECO:0000259" key="1">
    <source>
        <dbReference type="Pfam" id="PF01850"/>
    </source>
</evidence>
<organism evidence="2 3">
    <name type="scientific">Roseburia faecis</name>
    <dbReference type="NCBI Taxonomy" id="301302"/>
    <lineage>
        <taxon>Bacteria</taxon>
        <taxon>Bacillati</taxon>
        <taxon>Bacillota</taxon>
        <taxon>Clostridia</taxon>
        <taxon>Lachnospirales</taxon>
        <taxon>Lachnospiraceae</taxon>
        <taxon>Roseburia</taxon>
    </lineage>
</organism>
<dbReference type="OrthoDB" id="2067071at2"/>
<evidence type="ECO:0000313" key="2">
    <source>
        <dbReference type="EMBL" id="CRL39462.1"/>
    </source>
</evidence>
<evidence type="ECO:0000313" key="3">
    <source>
        <dbReference type="Proteomes" id="UP000049979"/>
    </source>
</evidence>
<proteinExistence type="predicted"/>
<dbReference type="EMBL" id="CVRR01000024">
    <property type="protein sequence ID" value="CRL39462.1"/>
    <property type="molecule type" value="Genomic_DNA"/>
</dbReference>
<accession>A0A0M6WR82</accession>